<gene>
    <name evidence="1" type="ordered locus">bpr_II366</name>
</gene>
<reference evidence="1 2" key="1">
    <citation type="journal article" date="2010" name="PLoS ONE">
        <title>The glycobiome of the rumen bacterium Butyrivibrio proteoclasticus B316(T) highlights adaptation to a polysaccharide-rich environment.</title>
        <authorList>
            <person name="Kelly W.J."/>
            <person name="Leahy S.C."/>
            <person name="Altermann E."/>
            <person name="Yeoman C.J."/>
            <person name="Dunne J.C."/>
            <person name="Kong Z."/>
            <person name="Pacheco D.M."/>
            <person name="Li D."/>
            <person name="Noel S.J."/>
            <person name="Moon C.D."/>
            <person name="Cookson A.L."/>
            <person name="Attwood G.T."/>
        </authorList>
    </citation>
    <scope>NUCLEOTIDE SEQUENCE [LARGE SCALE GENOMIC DNA]</scope>
    <source>
        <strain evidence="2">ATCC 51982 / DSM 14932 / B316</strain>
        <plasmid evidence="2">Plasmid pCY360</plasmid>
    </source>
</reference>
<name>E0S4H1_BUTPB</name>
<protein>
    <submittedName>
        <fullName evidence="1">Uncharacterized protein</fullName>
    </submittedName>
</protein>
<dbReference type="KEGG" id="bpb:bpr_II366"/>
<organism evidence="1 2">
    <name type="scientific">Butyrivibrio proteoclasticus (strain ATCC 51982 / DSM 14932 / B316)</name>
    <name type="common">Clostridium proteoclasticum</name>
    <dbReference type="NCBI Taxonomy" id="515622"/>
    <lineage>
        <taxon>Bacteria</taxon>
        <taxon>Bacillati</taxon>
        <taxon>Bacillota</taxon>
        <taxon>Clostridia</taxon>
        <taxon>Lachnospirales</taxon>
        <taxon>Lachnospiraceae</taxon>
        <taxon>Butyrivibrio</taxon>
    </lineage>
</organism>
<dbReference type="AlphaFoldDB" id="E0S4H1"/>
<evidence type="ECO:0000313" key="2">
    <source>
        <dbReference type="Proteomes" id="UP000001299"/>
    </source>
</evidence>
<dbReference type="Proteomes" id="UP000001299">
    <property type="component" value="Plasmid pCY360"/>
</dbReference>
<accession>E0S4H1</accession>
<dbReference type="EMBL" id="CP001812">
    <property type="protein sequence ID" value="ADL36303.1"/>
    <property type="molecule type" value="Genomic_DNA"/>
</dbReference>
<sequence>MDKNKRERERTELDKYLVVKAKEDRELHEAADKLIETVIRISNNYNEVLESKMERVLFYNTSARKPIGLQTVG</sequence>
<keyword evidence="2" id="KW-1185">Reference proteome</keyword>
<proteinExistence type="predicted"/>
<dbReference type="HOGENOM" id="CLU_2697630_0_0_9"/>
<keyword evidence="1" id="KW-0614">Plasmid</keyword>
<geneLocation type="plasmid" evidence="1 2">
    <name>pCY360</name>
</geneLocation>
<evidence type="ECO:0000313" key="1">
    <source>
        <dbReference type="EMBL" id="ADL36303.1"/>
    </source>
</evidence>
<dbReference type="RefSeq" id="WP_013282952.1">
    <property type="nucleotide sequence ID" value="NC_014389.1"/>
</dbReference>